<feature type="compositionally biased region" description="Polar residues" evidence="1">
    <location>
        <begin position="1"/>
        <end position="23"/>
    </location>
</feature>
<evidence type="ECO:0000256" key="1">
    <source>
        <dbReference type="SAM" id="MobiDB-lite"/>
    </source>
</evidence>
<comment type="caution">
    <text evidence="2">The sequence shown here is derived from an EMBL/GenBank/DDBJ whole genome shotgun (WGS) entry which is preliminary data.</text>
</comment>
<organism evidence="2 3">
    <name type="scientific">Oedothorax gibbosus</name>
    <dbReference type="NCBI Taxonomy" id="931172"/>
    <lineage>
        <taxon>Eukaryota</taxon>
        <taxon>Metazoa</taxon>
        <taxon>Ecdysozoa</taxon>
        <taxon>Arthropoda</taxon>
        <taxon>Chelicerata</taxon>
        <taxon>Arachnida</taxon>
        <taxon>Araneae</taxon>
        <taxon>Araneomorphae</taxon>
        <taxon>Entelegynae</taxon>
        <taxon>Araneoidea</taxon>
        <taxon>Linyphiidae</taxon>
        <taxon>Erigoninae</taxon>
        <taxon>Oedothorax</taxon>
    </lineage>
</organism>
<feature type="region of interest" description="Disordered" evidence="1">
    <location>
        <begin position="1"/>
        <end position="85"/>
    </location>
</feature>
<evidence type="ECO:0000313" key="2">
    <source>
        <dbReference type="EMBL" id="KAG8155643.1"/>
    </source>
</evidence>
<dbReference type="Proteomes" id="UP000827092">
    <property type="component" value="Unassembled WGS sequence"/>
</dbReference>
<keyword evidence="3" id="KW-1185">Reference proteome</keyword>
<proteinExistence type="predicted"/>
<gene>
    <name evidence="2" type="ORF">JTE90_000029</name>
</gene>
<accession>A0AAV6TD07</accession>
<feature type="compositionally biased region" description="Low complexity" evidence="1">
    <location>
        <begin position="60"/>
        <end position="73"/>
    </location>
</feature>
<evidence type="ECO:0000313" key="3">
    <source>
        <dbReference type="Proteomes" id="UP000827092"/>
    </source>
</evidence>
<reference evidence="2 3" key="1">
    <citation type="journal article" date="2022" name="Nat. Ecol. Evol.">
        <title>A masculinizing supergene underlies an exaggerated male reproductive morph in a spider.</title>
        <authorList>
            <person name="Hendrickx F."/>
            <person name="De Corte Z."/>
            <person name="Sonet G."/>
            <person name="Van Belleghem S.M."/>
            <person name="Kostlbacher S."/>
            <person name="Vangestel C."/>
        </authorList>
    </citation>
    <scope>NUCLEOTIDE SEQUENCE [LARGE SCALE GENOMIC DNA]</scope>
    <source>
        <strain evidence="2">W744_W776</strain>
    </source>
</reference>
<name>A0AAV6TD07_9ARAC</name>
<sequence>MAPGSRNSQGVVTKSPTEATSPENGCAPRWAYTGPLRQSFPRGGLRRSDLGGSRGACVEGAGVSPPGAAPGFADLGGSSKYQGEP</sequence>
<protein>
    <submittedName>
        <fullName evidence="2">Uncharacterized protein</fullName>
    </submittedName>
</protein>
<dbReference type="AlphaFoldDB" id="A0AAV6TD07"/>
<dbReference type="EMBL" id="JAFNEN010007693">
    <property type="protein sequence ID" value="KAG8155643.1"/>
    <property type="molecule type" value="Genomic_DNA"/>
</dbReference>